<gene>
    <name evidence="3" type="ORF">C4K88_11395</name>
</gene>
<dbReference type="PANTHER" id="PTHR37308">
    <property type="entry name" value="INTEGRAL MEMBRANE PROTEIN"/>
    <property type="match status" value="1"/>
</dbReference>
<keyword evidence="2" id="KW-0472">Membrane</keyword>
<dbReference type="InterPro" id="IPR007163">
    <property type="entry name" value="VCA0040-like"/>
</dbReference>
<reference evidence="3 4" key="1">
    <citation type="journal article" date="2014" name="Int. J. Syst. Evol. Microbiol.">
        <title>Arthrobacter pityocampae sp. nov., isolated from Thaumetopoea pityocampa (Lep., Thaumetopoeidae).</title>
        <authorList>
            <person name="Ince I.A."/>
            <person name="Demirbag Z."/>
            <person name="Kati H."/>
        </authorList>
    </citation>
    <scope>NUCLEOTIDE SEQUENCE [LARGE SCALE GENOMIC DNA]</scope>
    <source>
        <strain evidence="3 4">Tp2</strain>
    </source>
</reference>
<keyword evidence="4" id="KW-1185">Reference proteome</keyword>
<protein>
    <submittedName>
        <fullName evidence="3">DUF368 domain-containing protein</fullName>
    </submittedName>
</protein>
<evidence type="ECO:0000313" key="3">
    <source>
        <dbReference type="EMBL" id="PPB49281.1"/>
    </source>
</evidence>
<dbReference type="AlphaFoldDB" id="A0A2S5IXL0"/>
<keyword evidence="2" id="KW-1133">Transmembrane helix</keyword>
<evidence type="ECO:0000256" key="1">
    <source>
        <dbReference type="SAM" id="MobiDB-lite"/>
    </source>
</evidence>
<dbReference type="Proteomes" id="UP000239297">
    <property type="component" value="Unassembled WGS sequence"/>
</dbReference>
<name>A0A2S5IXL0_9MICC</name>
<feature type="transmembrane region" description="Helical" evidence="2">
    <location>
        <begin position="198"/>
        <end position="221"/>
    </location>
</feature>
<dbReference type="OrthoDB" id="9793746at2"/>
<feature type="transmembrane region" description="Helical" evidence="2">
    <location>
        <begin position="135"/>
        <end position="153"/>
    </location>
</feature>
<sequence>MAGRLLHPGGPCGVERPGDHGPSSIPSRNSHRCPTGRIIPDRVASVETVISPTASNRPPNRLASGFAHAAHGALIGLVELVPGVSGGTVALVLGLYDRLILSARQLIGGAVRSTPWTIGPRGSSPRSSRFAGVEWSLILPLAVGMLLALFALSGPLHTFVEDQPVISKALFLGMVAASLLVPISMARQSSPSRAGRTLASRLAGPAVVLAVAAAVFVLLGLPTSTIGDPSGWVIALSGAAAVCALALPGLSGSFVLLTFGMYEPTLEAVSSRNGGYLALFIAGALLGLVSVVQLLAYLLRVHRRTVLLVATGLILGSLRALWPWQDNTTLLPPPTEGWTWPLIAFSAGAVAVLLLWWQDRRRAPMTTVGGQA</sequence>
<dbReference type="Pfam" id="PF04018">
    <property type="entry name" value="VCA0040-like"/>
    <property type="match status" value="1"/>
</dbReference>
<keyword evidence="2" id="KW-0812">Transmembrane</keyword>
<proteinExistence type="predicted"/>
<accession>A0A2S5IXL0</accession>
<feature type="transmembrane region" description="Helical" evidence="2">
    <location>
        <begin position="337"/>
        <end position="357"/>
    </location>
</feature>
<organism evidence="3 4">
    <name type="scientific">Arthrobacter pityocampae</name>
    <dbReference type="NCBI Taxonomy" id="547334"/>
    <lineage>
        <taxon>Bacteria</taxon>
        <taxon>Bacillati</taxon>
        <taxon>Actinomycetota</taxon>
        <taxon>Actinomycetes</taxon>
        <taxon>Micrococcales</taxon>
        <taxon>Micrococcaceae</taxon>
        <taxon>Arthrobacter</taxon>
    </lineage>
</organism>
<comment type="caution">
    <text evidence="3">The sequence shown here is derived from an EMBL/GenBank/DDBJ whole genome shotgun (WGS) entry which is preliminary data.</text>
</comment>
<dbReference type="PANTHER" id="PTHR37308:SF1">
    <property type="entry name" value="POLYPRENYL-PHOSPHATE TRANSPORTER"/>
    <property type="match status" value="1"/>
</dbReference>
<feature type="transmembrane region" description="Helical" evidence="2">
    <location>
        <begin position="276"/>
        <end position="299"/>
    </location>
</feature>
<feature type="transmembrane region" description="Helical" evidence="2">
    <location>
        <begin position="233"/>
        <end position="256"/>
    </location>
</feature>
<dbReference type="EMBL" id="PRKW01000004">
    <property type="protein sequence ID" value="PPB49281.1"/>
    <property type="molecule type" value="Genomic_DNA"/>
</dbReference>
<feature type="region of interest" description="Disordered" evidence="1">
    <location>
        <begin position="1"/>
        <end position="36"/>
    </location>
</feature>
<feature type="transmembrane region" description="Helical" evidence="2">
    <location>
        <begin position="306"/>
        <end position="325"/>
    </location>
</feature>
<evidence type="ECO:0000313" key="4">
    <source>
        <dbReference type="Proteomes" id="UP000239297"/>
    </source>
</evidence>
<feature type="transmembrane region" description="Helical" evidence="2">
    <location>
        <begin position="165"/>
        <end position="186"/>
    </location>
</feature>
<evidence type="ECO:0000256" key="2">
    <source>
        <dbReference type="SAM" id="Phobius"/>
    </source>
</evidence>